<comment type="caution">
    <text evidence="1">The sequence shown here is derived from an EMBL/GenBank/DDBJ whole genome shotgun (WGS) entry which is preliminary data.</text>
</comment>
<evidence type="ECO:0000313" key="1">
    <source>
        <dbReference type="EMBL" id="MQL52961.1"/>
    </source>
</evidence>
<keyword evidence="2" id="KW-1185">Reference proteome</keyword>
<name>A0A6N7ISP6_9FIRM</name>
<dbReference type="OrthoDB" id="1809654at2"/>
<dbReference type="Proteomes" id="UP000441717">
    <property type="component" value="Unassembled WGS sequence"/>
</dbReference>
<sequence>MIKIKDMTREQITHTFCSWCDYRRVVAGETCWVCGLDEQKLEELCAYRQALRRETEKAGQSCATH</sequence>
<reference evidence="1 2" key="1">
    <citation type="submission" date="2019-10" db="EMBL/GenBank/DDBJ databases">
        <title>Comparative genomics of sulfur disproportionating microorganisms.</title>
        <authorList>
            <person name="Ward L.M."/>
            <person name="Bertran E."/>
            <person name="Johnston D."/>
        </authorList>
    </citation>
    <scope>NUCLEOTIDE SEQUENCE [LARGE SCALE GENOMIC DNA]</scope>
    <source>
        <strain evidence="1 2">DSM 14055</strain>
    </source>
</reference>
<organism evidence="1 2">
    <name type="scientific">Desulfofundulus thermobenzoicus</name>
    <dbReference type="NCBI Taxonomy" id="29376"/>
    <lineage>
        <taxon>Bacteria</taxon>
        <taxon>Bacillati</taxon>
        <taxon>Bacillota</taxon>
        <taxon>Clostridia</taxon>
        <taxon>Eubacteriales</taxon>
        <taxon>Peptococcaceae</taxon>
        <taxon>Desulfofundulus</taxon>
    </lineage>
</organism>
<evidence type="ECO:0000313" key="2">
    <source>
        <dbReference type="Proteomes" id="UP000441717"/>
    </source>
</evidence>
<dbReference type="EMBL" id="WHYR01000034">
    <property type="protein sequence ID" value="MQL52961.1"/>
    <property type="molecule type" value="Genomic_DNA"/>
</dbReference>
<protein>
    <submittedName>
        <fullName evidence="1">Uncharacterized protein</fullName>
    </submittedName>
</protein>
<proteinExistence type="predicted"/>
<accession>A0A6N7ISP6</accession>
<gene>
    <name evidence="1" type="ORF">GFC01_11955</name>
</gene>
<dbReference type="RefSeq" id="WP_152947387.1">
    <property type="nucleotide sequence ID" value="NZ_WHYR01000034.1"/>
</dbReference>
<dbReference type="AlphaFoldDB" id="A0A6N7ISP6"/>